<dbReference type="Proteomes" id="UP000663305">
    <property type="component" value="Chromosome"/>
</dbReference>
<name>A0A897NRV9_9EURY</name>
<sequence length="108" mass="11971">MAHTEGYRLTVDDDTNRVQVRISPKPYKKVKGHLRGEPDAMDELRDAITSDEVDVGQAELLSRKSKIFDESSKCSALRDTAMACTTYTSRSHASSTCPNPTPLILWSA</sequence>
<proteinExistence type="predicted"/>
<reference evidence="1" key="1">
    <citation type="submission" date="2020-11" db="EMBL/GenBank/DDBJ databases">
        <title>Carbohydrate-dependent, anaerobic sulfur respiration: A novel catabolism in halophilic archaea.</title>
        <authorList>
            <person name="Sorokin D.Y."/>
            <person name="Messina E."/>
            <person name="Smedile F."/>
            <person name="La Cono V."/>
            <person name="Hallsworth J.E."/>
            <person name="Yakimov M.M."/>
        </authorList>
    </citation>
    <scope>NUCLEOTIDE SEQUENCE</scope>
    <source>
        <strain evidence="1">HSR-Bgl</strain>
    </source>
</reference>
<accession>A0A897NRV9</accession>
<dbReference type="EMBL" id="CP064789">
    <property type="protein sequence ID" value="QSG12936.1"/>
    <property type="molecule type" value="Genomic_DNA"/>
</dbReference>
<evidence type="ECO:0000313" key="1">
    <source>
        <dbReference type="EMBL" id="QSG12936.1"/>
    </source>
</evidence>
<dbReference type="AlphaFoldDB" id="A0A897NRV9"/>
<gene>
    <name evidence="1" type="ORF">HSBGL_2532</name>
</gene>
<evidence type="ECO:0000313" key="2">
    <source>
        <dbReference type="Proteomes" id="UP000663305"/>
    </source>
</evidence>
<organism evidence="1 2">
    <name type="scientific">Halapricum desulfuricans</name>
    <dbReference type="NCBI Taxonomy" id="2841257"/>
    <lineage>
        <taxon>Archaea</taxon>
        <taxon>Methanobacteriati</taxon>
        <taxon>Methanobacteriota</taxon>
        <taxon>Stenosarchaea group</taxon>
        <taxon>Halobacteria</taxon>
        <taxon>Halobacteriales</taxon>
        <taxon>Haloarculaceae</taxon>
        <taxon>Halapricum</taxon>
    </lineage>
</organism>
<protein>
    <submittedName>
        <fullName evidence="1">Transposable element</fullName>
    </submittedName>
</protein>